<feature type="binding site" evidence="14">
    <location>
        <position position="199"/>
    </location>
    <ligand>
        <name>Ca(2+)</name>
        <dbReference type="ChEBI" id="CHEBI:29108"/>
    </ligand>
</feature>
<dbReference type="InterPro" id="IPR003321">
    <property type="entry name" value="Cyt_c552"/>
</dbReference>
<evidence type="ECO:0000256" key="3">
    <source>
        <dbReference type="ARBA" id="ARBA00009288"/>
    </source>
</evidence>
<evidence type="ECO:0000256" key="8">
    <source>
        <dbReference type="ARBA" id="ARBA00022764"/>
    </source>
</evidence>
<feature type="binding site" description="axial binding residue" evidence="14">
    <location>
        <position position="301"/>
    </location>
    <ligand>
        <name>heme c</name>
        <dbReference type="ChEBI" id="CHEBI:61717"/>
        <label>5</label>
    </ligand>
    <ligandPart>
        <name>Fe</name>
        <dbReference type="ChEBI" id="CHEBI:18248"/>
    </ligandPart>
</feature>
<feature type="binding site" description="covalent" evidence="14">
    <location>
        <position position="269"/>
    </location>
    <ligand>
        <name>heme c</name>
        <dbReference type="ChEBI" id="CHEBI:61717"/>
        <label>4</label>
    </ligand>
</feature>
<feature type="binding site" description="axial binding residue" evidence="14">
    <location>
        <position position="118"/>
    </location>
    <ligand>
        <name>heme c</name>
        <dbReference type="ChEBI" id="CHEBI:61717"/>
        <label>1</label>
    </ligand>
    <ligandPart>
        <name>Fe</name>
        <dbReference type="ChEBI" id="CHEBI:18248"/>
    </ligandPart>
</feature>
<evidence type="ECO:0000256" key="4">
    <source>
        <dbReference type="ARBA" id="ARBA00022448"/>
    </source>
</evidence>
<keyword evidence="5 14" id="KW-0349">Heme</keyword>
<dbReference type="InterPro" id="IPR036280">
    <property type="entry name" value="Multihaem_cyt_sf"/>
</dbReference>
<feature type="binding site" evidence="14">
    <location>
        <position position="247"/>
    </location>
    <ligand>
        <name>Ca(2+)</name>
        <dbReference type="ChEBI" id="CHEBI:29108"/>
    </ligand>
</feature>
<dbReference type="STRING" id="299255.SAMN02745129_0439"/>
<keyword evidence="10 14" id="KW-0249">Electron transport</keyword>
<evidence type="ECO:0000256" key="5">
    <source>
        <dbReference type="ARBA" id="ARBA00022617"/>
    </source>
</evidence>
<feature type="binding site" evidence="14">
    <location>
        <position position="200"/>
    </location>
    <ligand>
        <name>substrate</name>
    </ligand>
</feature>
<feature type="binding site" description="covalent" evidence="14">
    <location>
        <position position="297"/>
    </location>
    <ligand>
        <name>heme c</name>
        <dbReference type="ChEBI" id="CHEBI:61717"/>
        <label>5</label>
    </ligand>
</feature>
<feature type="binding site" description="axial binding residue" evidence="14">
    <location>
        <position position="270"/>
    </location>
    <ligand>
        <name>heme c</name>
        <dbReference type="ChEBI" id="CHEBI:61717"/>
        <label>4</label>
    </ligand>
    <ligandPart>
        <name>Fe</name>
        <dbReference type="ChEBI" id="CHEBI:18248"/>
    </ligandPart>
</feature>
<feature type="binding site" description="covalent" evidence="14">
    <location>
        <position position="155"/>
    </location>
    <ligand>
        <name>heme c</name>
        <dbReference type="ChEBI" id="CHEBI:61717"/>
        <label>2</label>
    </ligand>
</feature>
<evidence type="ECO:0000313" key="15">
    <source>
        <dbReference type="EMBL" id="SHI26113.1"/>
    </source>
</evidence>
<dbReference type="UniPathway" id="UPA00653"/>
<organism evidence="15 16">
    <name type="scientific">Ferrimonas marina</name>
    <dbReference type="NCBI Taxonomy" id="299255"/>
    <lineage>
        <taxon>Bacteria</taxon>
        <taxon>Pseudomonadati</taxon>
        <taxon>Pseudomonadota</taxon>
        <taxon>Gammaproteobacteria</taxon>
        <taxon>Alteromonadales</taxon>
        <taxon>Ferrimonadaceae</taxon>
        <taxon>Ferrimonas</taxon>
    </lineage>
</organism>
<evidence type="ECO:0000256" key="7">
    <source>
        <dbReference type="ARBA" id="ARBA00022729"/>
    </source>
</evidence>
<comment type="similarity">
    <text evidence="3 14">Belongs to the cytochrome c-552 family.</text>
</comment>
<feature type="binding site" description="covalent" evidence="14">
    <location>
        <position position="114"/>
    </location>
    <ligand>
        <name>heme c</name>
        <dbReference type="ChEBI" id="CHEBI:61717"/>
        <label>1</label>
    </ligand>
</feature>
<comment type="catalytic activity">
    <reaction evidence="13 14">
        <text>6 Fe(III)-[cytochrome c] + NH4(+) + 2 H2O = 6 Fe(II)-[cytochrome c] + nitrite + 8 H(+)</text>
        <dbReference type="Rhea" id="RHEA:13089"/>
        <dbReference type="Rhea" id="RHEA-COMP:10350"/>
        <dbReference type="Rhea" id="RHEA-COMP:14399"/>
        <dbReference type="ChEBI" id="CHEBI:15377"/>
        <dbReference type="ChEBI" id="CHEBI:15378"/>
        <dbReference type="ChEBI" id="CHEBI:16301"/>
        <dbReference type="ChEBI" id="CHEBI:28938"/>
        <dbReference type="ChEBI" id="CHEBI:29033"/>
        <dbReference type="ChEBI" id="CHEBI:29034"/>
        <dbReference type="EC" id="1.7.2.2"/>
    </reaction>
</comment>
<feature type="binding site" evidence="14">
    <location>
        <position position="245"/>
    </location>
    <ligand>
        <name>Ca(2+)</name>
        <dbReference type="ChEBI" id="CHEBI:29108"/>
    </ligand>
</feature>
<feature type="chain" id="PRO_5009990171" description="Cytochrome c-552" evidence="14">
    <location>
        <begin position="27"/>
        <end position="462"/>
    </location>
</feature>
<dbReference type="Gene3D" id="1.20.140.10">
    <property type="entry name" value="Butyryl-CoA Dehydrogenase, subunit A, domain 3"/>
    <property type="match status" value="1"/>
</dbReference>
<keyword evidence="12 14" id="KW-0408">Iron</keyword>
<evidence type="ECO:0000256" key="2">
    <source>
        <dbReference type="ARBA" id="ARBA00005096"/>
    </source>
</evidence>
<evidence type="ECO:0000313" key="16">
    <source>
        <dbReference type="Proteomes" id="UP000184268"/>
    </source>
</evidence>
<feature type="binding site" description="covalent" evidence="14">
    <location>
        <position position="193"/>
    </location>
    <ligand>
        <name>heme c</name>
        <dbReference type="ChEBI" id="CHEBI:61717"/>
        <label>3</label>
    </ligand>
</feature>
<evidence type="ECO:0000256" key="1">
    <source>
        <dbReference type="ARBA" id="ARBA00004418"/>
    </source>
</evidence>
<feature type="binding site" evidence="14">
    <location>
        <position position="248"/>
    </location>
    <ligand>
        <name>substrate</name>
    </ligand>
</feature>
<dbReference type="GO" id="GO:0005509">
    <property type="term" value="F:calcium ion binding"/>
    <property type="evidence" value="ECO:0007669"/>
    <property type="project" value="UniProtKB-UniRule"/>
</dbReference>
<dbReference type="InterPro" id="IPR017570">
    <property type="entry name" value="Cyt_c_NO2Rdtase_formate-dep"/>
</dbReference>
<sequence precursor="true">MVSKARWGQAMVAGLIAMGMGVSALAAGAVTEADNSKFERFKRQYHSWDATKESEEIVDALEGDPNLVILWAGYGFAKDYNKARGHHYSIVDLRNTLRTGGPTGPDDGPMPMACWSCKSPDVPRYIETNGEKAYFTGKWARGGNEITNEIGCGNCHDNNTRLRLSVPFAQRAMDTIGWKWDEATKSQKQSMVCAQCHVEYYFTPGETFVKFPWDLGTQTEDMEQYYDNIQFADWTHALSKAKMLKAQHPGFETTITGTHGRNNVSCTDCHMPRVEKDGKRFTDHNVGNPFDQFEFTCGRCHEQSKDDLEAVVAGYKEMVNEAKLKAEKQLVHAHFEAKAAWDAGATEGEMQEALTAIRHAQWRWDMAIASHGIHAHNPSEALRLLASSLERSADARSALARVLATHGQTAAVELPDLSTKAAAQLALGMDMEGMEKEKATFLENLAPKWDEEYNAKYGGDGQ</sequence>
<dbReference type="Pfam" id="PF02335">
    <property type="entry name" value="Cytochrom_C552"/>
    <property type="match status" value="1"/>
</dbReference>
<feature type="binding site" description="axial binding residue" evidence="14">
    <location>
        <position position="156"/>
    </location>
    <ligand>
        <name>heme c</name>
        <dbReference type="ChEBI" id="CHEBI:61717"/>
        <label>2</label>
    </ligand>
    <ligandPart>
        <name>Fe</name>
        <dbReference type="ChEBI" id="CHEBI:18248"/>
    </ligandPart>
</feature>
<dbReference type="RefSeq" id="WP_067665454.1">
    <property type="nucleotide sequence ID" value="NZ_FQXG01000014.1"/>
</dbReference>
<evidence type="ECO:0000256" key="9">
    <source>
        <dbReference type="ARBA" id="ARBA00022837"/>
    </source>
</evidence>
<keyword evidence="4 14" id="KW-0813">Transport</keyword>
<feature type="signal peptide" evidence="14">
    <location>
        <begin position="1"/>
        <end position="26"/>
    </location>
</feature>
<keyword evidence="7 14" id="KW-0732">Signal</keyword>
<feature type="binding site" description="axial binding residue" evidence="14">
    <location>
        <position position="284"/>
    </location>
    <ligand>
        <name>heme c</name>
        <dbReference type="ChEBI" id="CHEBI:61717"/>
        <label>2</label>
    </ligand>
    <ligandPart>
        <name>Fe</name>
        <dbReference type="ChEBI" id="CHEBI:18248"/>
    </ligandPart>
</feature>
<evidence type="ECO:0000256" key="13">
    <source>
        <dbReference type="ARBA" id="ARBA00049131"/>
    </source>
</evidence>
<dbReference type="GO" id="GO:0019645">
    <property type="term" value="P:anaerobic electron transport chain"/>
    <property type="evidence" value="ECO:0007669"/>
    <property type="project" value="TreeGrafter"/>
</dbReference>
<dbReference type="PIRSF" id="PIRSF000243">
    <property type="entry name" value="Cyt_c552"/>
    <property type="match status" value="1"/>
</dbReference>
<dbReference type="GO" id="GO:0042279">
    <property type="term" value="F:nitrite reductase (cytochrome, ammonia-forming) activity"/>
    <property type="evidence" value="ECO:0007669"/>
    <property type="project" value="UniProtKB-UniRule"/>
</dbReference>
<proteinExistence type="inferred from homology"/>
<dbReference type="Gene3D" id="1.10.1130.10">
    <property type="entry name" value="Flavocytochrome C3, Chain A"/>
    <property type="match status" value="1"/>
</dbReference>
<comment type="cofactor">
    <cofactor evidence="14">
        <name>heme c</name>
        <dbReference type="ChEBI" id="CHEBI:61717"/>
    </cofactor>
    <text evidence="14">Binds 5 heme c groups covalently per monomer.</text>
</comment>
<dbReference type="CDD" id="cd00548">
    <property type="entry name" value="NrfA-like"/>
    <property type="match status" value="1"/>
</dbReference>
<comment type="cofactor">
    <cofactor evidence="14">
        <name>Ca(2+)</name>
        <dbReference type="ChEBI" id="CHEBI:29108"/>
    </cofactor>
    <text evidence="14">Binds 1 Ca(2+) ion per monomer.</text>
</comment>
<feature type="binding site" description="covalent" evidence="14">
    <location>
        <position position="300"/>
    </location>
    <ligand>
        <name>heme c</name>
        <dbReference type="ChEBI" id="CHEBI:61717"/>
        <label>5</label>
    </ligand>
</feature>
<comment type="pathway">
    <text evidence="2 14">Nitrogen metabolism; nitrate reduction (assimilation).</text>
</comment>
<evidence type="ECO:0000256" key="14">
    <source>
        <dbReference type="HAMAP-Rule" id="MF_01182"/>
    </source>
</evidence>
<keyword evidence="6 14" id="KW-0479">Metal-binding</keyword>
<evidence type="ECO:0000256" key="11">
    <source>
        <dbReference type="ARBA" id="ARBA00023002"/>
    </source>
</evidence>
<dbReference type="Proteomes" id="UP000184268">
    <property type="component" value="Unassembled WGS sequence"/>
</dbReference>
<dbReference type="GO" id="GO:0030288">
    <property type="term" value="C:outer membrane-bounded periplasmic space"/>
    <property type="evidence" value="ECO:0007669"/>
    <property type="project" value="TreeGrafter"/>
</dbReference>
<feature type="binding site" description="axial binding residue" evidence="14">
    <location>
        <position position="259"/>
    </location>
    <ligand>
        <name>heme c</name>
        <dbReference type="ChEBI" id="CHEBI:61717"/>
        <label>5</label>
    </ligand>
    <ligandPart>
        <name>Fe</name>
        <dbReference type="ChEBI" id="CHEBI:18248"/>
    </ligandPart>
</feature>
<feature type="binding site" description="axial binding residue" evidence="14">
    <location>
        <position position="376"/>
    </location>
    <ligand>
        <name>heme c</name>
        <dbReference type="ChEBI" id="CHEBI:61717"/>
        <label>4</label>
    </ligand>
    <ligandPart>
        <name>Fe</name>
        <dbReference type="ChEBI" id="CHEBI:18248"/>
    </ligandPart>
</feature>
<feature type="binding site" description="covalent" evidence="14">
    <location>
        <position position="196"/>
    </location>
    <ligand>
        <name>heme c</name>
        <dbReference type="ChEBI" id="CHEBI:61717"/>
        <label>3</label>
    </ligand>
</feature>
<dbReference type="HAMAP" id="MF_01182">
    <property type="entry name" value="Cytochrom_C552"/>
    <property type="match status" value="1"/>
</dbReference>
<dbReference type="FunFam" id="1.20.140.10:FF:000014">
    <property type="entry name" value="Cytochrome c-552"/>
    <property type="match status" value="1"/>
</dbReference>
<dbReference type="EMBL" id="FQXG01000014">
    <property type="protein sequence ID" value="SHI26113.1"/>
    <property type="molecule type" value="Genomic_DNA"/>
</dbReference>
<dbReference type="GO" id="GO:0005506">
    <property type="term" value="F:iron ion binding"/>
    <property type="evidence" value="ECO:0007669"/>
    <property type="project" value="UniProtKB-UniRule"/>
</dbReference>
<reference evidence="15 16" key="1">
    <citation type="submission" date="2016-11" db="EMBL/GenBank/DDBJ databases">
        <authorList>
            <person name="Jaros S."/>
            <person name="Januszkiewicz K."/>
            <person name="Wedrychowicz H."/>
        </authorList>
    </citation>
    <scope>NUCLEOTIDE SEQUENCE [LARGE SCALE GENOMIC DNA]</scope>
    <source>
        <strain evidence="15 16">DSM 16917</strain>
    </source>
</reference>
<evidence type="ECO:0000256" key="10">
    <source>
        <dbReference type="ARBA" id="ARBA00022982"/>
    </source>
</evidence>
<feature type="binding site" description="axial binding residue" evidence="14">
    <location>
        <position position="86"/>
    </location>
    <ligand>
        <name>heme c</name>
        <dbReference type="ChEBI" id="CHEBI:61717"/>
        <label>3</label>
    </ligand>
    <ligandPart>
        <name>Fe</name>
        <dbReference type="ChEBI" id="CHEBI:18248"/>
    </ligandPart>
</feature>
<dbReference type="PANTHER" id="PTHR30633">
    <property type="entry name" value="CYTOCHROME C-552 RESPIRATORY NITRITE REDUCTASE"/>
    <property type="match status" value="1"/>
</dbReference>
<dbReference type="GO" id="GO:0020037">
    <property type="term" value="F:heme binding"/>
    <property type="evidence" value="ECO:0007669"/>
    <property type="project" value="InterPro"/>
</dbReference>
<dbReference type="EC" id="1.7.2.2" evidence="14"/>
<keyword evidence="16" id="KW-1185">Reference proteome</keyword>
<feature type="binding site" description="covalent" evidence="14">
    <location>
        <position position="117"/>
    </location>
    <ligand>
        <name>heme c</name>
        <dbReference type="ChEBI" id="CHEBI:61717"/>
        <label>1</label>
    </ligand>
</feature>
<dbReference type="AlphaFoldDB" id="A0A1M5ZQ95"/>
<dbReference type="NCBIfam" id="NF008339">
    <property type="entry name" value="PRK11125.1"/>
    <property type="match status" value="1"/>
</dbReference>
<dbReference type="PANTHER" id="PTHR30633:SF0">
    <property type="entry name" value="CYTOCHROME C-552"/>
    <property type="match status" value="1"/>
</dbReference>
<keyword evidence="11 14" id="KW-0560">Oxidoreductase</keyword>
<dbReference type="SUPFAM" id="SSF48695">
    <property type="entry name" value="Multiheme cytochromes"/>
    <property type="match status" value="1"/>
</dbReference>
<gene>
    <name evidence="14" type="primary">nrfA</name>
    <name evidence="15" type="ORF">SAMN02745129_0439</name>
</gene>
<accession>A0A1M5ZQ95</accession>
<evidence type="ECO:0000256" key="12">
    <source>
        <dbReference type="ARBA" id="ARBA00023004"/>
    </source>
</evidence>
<protein>
    <recommendedName>
        <fullName evidence="14">Cytochrome c-552</fullName>
        <ecNumber evidence="14">1.7.2.2</ecNumber>
    </recommendedName>
    <alternativeName>
        <fullName evidence="14">Ammonia-forming cytochrome c nitrite reductase</fullName>
        <shortName evidence="14">Cytochrome c nitrite reductase</shortName>
    </alternativeName>
</protein>
<feature type="binding site" evidence="14">
    <location>
        <position position="200"/>
    </location>
    <ligand>
        <name>Ca(2+)</name>
        <dbReference type="ChEBI" id="CHEBI:29108"/>
    </ligand>
</feature>
<keyword evidence="9 14" id="KW-0106">Calcium</keyword>
<dbReference type="GO" id="GO:0042128">
    <property type="term" value="P:nitrate assimilation"/>
    <property type="evidence" value="ECO:0007669"/>
    <property type="project" value="UniProtKB-UniRule"/>
</dbReference>
<feature type="binding site" description="covalent" evidence="14">
    <location>
        <position position="266"/>
    </location>
    <ligand>
        <name>heme c</name>
        <dbReference type="ChEBI" id="CHEBI:61717"/>
        <label>4</label>
    </ligand>
</feature>
<evidence type="ECO:0000256" key="6">
    <source>
        <dbReference type="ARBA" id="ARBA00022723"/>
    </source>
</evidence>
<feature type="binding site" description="covalent" evidence="14">
    <location>
        <position position="152"/>
    </location>
    <ligand>
        <name>heme c</name>
        <dbReference type="ChEBI" id="CHEBI:61717"/>
        <label>2</label>
    </ligand>
</feature>
<name>A0A1M5ZQ95_9GAMM</name>
<feature type="binding site" description="axial binding residue" evidence="14">
    <location>
        <position position="197"/>
    </location>
    <ligand>
        <name>heme c</name>
        <dbReference type="ChEBI" id="CHEBI:61717"/>
        <label>3</label>
    </ligand>
    <ligandPart>
        <name>Fe</name>
        <dbReference type="ChEBI" id="CHEBI:18248"/>
    </ligandPart>
</feature>
<comment type="subcellular location">
    <subcellularLocation>
        <location evidence="1 14">Periplasm</location>
    </subcellularLocation>
</comment>
<dbReference type="OrthoDB" id="9780421at2"/>
<keyword evidence="8 14" id="KW-0574">Periplasm</keyword>
<comment type="function">
    <text evidence="14">Catalyzes the reduction of nitrite to ammonia, consuming six electrons in the process.</text>
</comment>